<keyword evidence="2" id="KW-1185">Reference proteome</keyword>
<accession>A0A544TAI2</accession>
<dbReference type="OrthoDB" id="3618415at2"/>
<comment type="caution">
    <text evidence="1">The sequence shown here is derived from an EMBL/GenBank/DDBJ whole genome shotgun (WGS) entry which is preliminary data.</text>
</comment>
<dbReference type="Proteomes" id="UP000317316">
    <property type="component" value="Unassembled WGS sequence"/>
</dbReference>
<protein>
    <submittedName>
        <fullName evidence="1">Uncharacterized protein</fullName>
    </submittedName>
</protein>
<proteinExistence type="predicted"/>
<evidence type="ECO:0000313" key="1">
    <source>
        <dbReference type="EMBL" id="TQR14481.1"/>
    </source>
</evidence>
<evidence type="ECO:0000313" key="2">
    <source>
        <dbReference type="Proteomes" id="UP000317316"/>
    </source>
</evidence>
<organism evidence="1 2">
    <name type="scientific">Psychrobacillus lasiicapitis</name>
    <dbReference type="NCBI Taxonomy" id="1636719"/>
    <lineage>
        <taxon>Bacteria</taxon>
        <taxon>Bacillati</taxon>
        <taxon>Bacillota</taxon>
        <taxon>Bacilli</taxon>
        <taxon>Bacillales</taxon>
        <taxon>Bacillaceae</taxon>
        <taxon>Psychrobacillus</taxon>
    </lineage>
</organism>
<dbReference type="RefSeq" id="WP_142538464.1">
    <property type="nucleotide sequence ID" value="NZ_BMIE01000003.1"/>
</dbReference>
<dbReference type="AlphaFoldDB" id="A0A544TAI2"/>
<gene>
    <name evidence="1" type="ORF">FG382_08475</name>
</gene>
<reference evidence="1 2" key="1">
    <citation type="submission" date="2019-05" db="EMBL/GenBank/DDBJ databases">
        <title>Psychrobacillus vulpis sp. nov., a new species isolated from feces of a red fox that inhabits in The Tablas de Daimiel Natural Park, Albacete, Spain.</title>
        <authorList>
            <person name="Rodriguez M."/>
            <person name="Reina J.C."/>
            <person name="Bejar V."/>
            <person name="Llamas I."/>
        </authorList>
    </citation>
    <scope>NUCLEOTIDE SEQUENCE [LARGE SCALE GENOMIC DNA]</scope>
    <source>
        <strain evidence="1 2">NEAU-3TGS17</strain>
    </source>
</reference>
<name>A0A544TAI2_9BACI</name>
<sequence>MRVTSEYFENERYSCRSCNKILQEKQVNTETWRCDACGKKLLIDIGKRNKLVRLLPSEMTEYDTVYDQYTEKLHELKGINSKGEKYIFGVKGYRGISVSEDEFVNCMWNDQ</sequence>
<dbReference type="EMBL" id="VDGH01000004">
    <property type="protein sequence ID" value="TQR14481.1"/>
    <property type="molecule type" value="Genomic_DNA"/>
</dbReference>